<dbReference type="KEGG" id="aell:AELL_1511"/>
<proteinExistence type="predicted"/>
<reference evidence="1 3" key="2">
    <citation type="submission" date="2018-08" db="EMBL/GenBank/DDBJ databases">
        <title>Complete genome of the Arcobacter ellisii type strain LMG 26155.</title>
        <authorList>
            <person name="Miller W.G."/>
            <person name="Yee E."/>
            <person name="Bono J.L."/>
        </authorList>
    </citation>
    <scope>NUCLEOTIDE SEQUENCE [LARGE SCALE GENOMIC DNA]</scope>
    <source>
        <strain evidence="1 3">LMG 26155</strain>
    </source>
</reference>
<gene>
    <name evidence="1" type="ORF">AELL_1511</name>
    <name evidence="2" type="ORF">CP962_09225</name>
</gene>
<dbReference type="EMBL" id="NXIG01000008">
    <property type="protein sequence ID" value="RXI30175.1"/>
    <property type="molecule type" value="Genomic_DNA"/>
</dbReference>
<dbReference type="Proteomes" id="UP000262582">
    <property type="component" value="Chromosome"/>
</dbReference>
<dbReference type="Proteomes" id="UP000290588">
    <property type="component" value="Unassembled WGS sequence"/>
</dbReference>
<sequence length="136" mass="15746">MGNEKQTYTKAELEQLIEQQVARMNKEFELKQEQREKNVVELGVQVTAKRVQKGQPIIDKTTNKQKMIGDVPQCYPDKYFVMLSASGFEFESQIDEKETFEDLEDMKKYLAVGRMGLVTNFGVTELKPIITKFTKI</sequence>
<dbReference type="AlphaFoldDB" id="A0A347U8J3"/>
<dbReference type="EMBL" id="CP032097">
    <property type="protein sequence ID" value="AXX95171.1"/>
    <property type="molecule type" value="Genomic_DNA"/>
</dbReference>
<organism evidence="2 4">
    <name type="scientific">Arcobacter ellisii</name>
    <dbReference type="NCBI Taxonomy" id="913109"/>
    <lineage>
        <taxon>Bacteria</taxon>
        <taxon>Pseudomonadati</taxon>
        <taxon>Campylobacterota</taxon>
        <taxon>Epsilonproteobacteria</taxon>
        <taxon>Campylobacterales</taxon>
        <taxon>Arcobacteraceae</taxon>
        <taxon>Arcobacter</taxon>
    </lineage>
</organism>
<protein>
    <submittedName>
        <fullName evidence="2">Uncharacterized protein</fullName>
    </submittedName>
</protein>
<evidence type="ECO:0000313" key="3">
    <source>
        <dbReference type="Proteomes" id="UP000262582"/>
    </source>
</evidence>
<keyword evidence="3" id="KW-1185">Reference proteome</keyword>
<dbReference type="OrthoDB" id="5365748at2"/>
<evidence type="ECO:0000313" key="4">
    <source>
        <dbReference type="Proteomes" id="UP000290588"/>
    </source>
</evidence>
<evidence type="ECO:0000313" key="1">
    <source>
        <dbReference type="EMBL" id="AXX95171.1"/>
    </source>
</evidence>
<name>A0A347U8J3_9BACT</name>
<dbReference type="RefSeq" id="WP_118917356.1">
    <property type="nucleotide sequence ID" value="NZ_CP032097.1"/>
</dbReference>
<evidence type="ECO:0000313" key="2">
    <source>
        <dbReference type="EMBL" id="RXI30175.1"/>
    </source>
</evidence>
<reference evidence="2 4" key="1">
    <citation type="submission" date="2017-09" db="EMBL/GenBank/DDBJ databases">
        <title>Genomics of the genus Arcobacter.</title>
        <authorList>
            <person name="Perez-Cataluna A."/>
            <person name="Figueras M.J."/>
            <person name="Salas-Masso N."/>
        </authorList>
    </citation>
    <scope>NUCLEOTIDE SEQUENCE [LARGE SCALE GENOMIC DNA]</scope>
    <source>
        <strain evidence="2 4">CECT 7837</strain>
    </source>
</reference>
<accession>A0A347U8J3</accession>